<reference evidence="7" key="2">
    <citation type="submission" date="2020-09" db="EMBL/GenBank/DDBJ databases">
        <title>Novel species in genus Aeromicrobium.</title>
        <authorList>
            <person name="Zhang G."/>
        </authorList>
    </citation>
    <scope>NUCLEOTIDE SEQUENCE</scope>
    <source>
        <strain evidence="7">SSW1-57</strain>
    </source>
</reference>
<dbReference type="AlphaFoldDB" id="A0A8I0FWD2"/>
<reference evidence="8 9" key="1">
    <citation type="submission" date="2020-07" db="EMBL/GenBank/DDBJ databases">
        <title>Sequencing the genomes of 1000 actinobacteria strains.</title>
        <authorList>
            <person name="Klenk H.-P."/>
        </authorList>
    </citation>
    <scope>NUCLEOTIDE SEQUENCE [LARGE SCALE GENOMIC DNA]</scope>
    <source>
        <strain evidence="8 9">DSM 19087</strain>
    </source>
</reference>
<evidence type="ECO:0000259" key="6">
    <source>
        <dbReference type="Pfam" id="PF14378"/>
    </source>
</evidence>
<dbReference type="GO" id="GO:0016020">
    <property type="term" value="C:membrane"/>
    <property type="evidence" value="ECO:0007669"/>
    <property type="project" value="UniProtKB-SubCell"/>
</dbReference>
<feature type="domain" description="Inositolphosphotransferase Aur1/Ipt1" evidence="6">
    <location>
        <begin position="55"/>
        <end position="232"/>
    </location>
</feature>
<keyword evidence="4 5" id="KW-0472">Membrane</keyword>
<dbReference type="CDD" id="cd03386">
    <property type="entry name" value="PAP2_Aur1_like"/>
    <property type="match status" value="1"/>
</dbReference>
<dbReference type="PANTHER" id="PTHR31310">
    <property type="match status" value="1"/>
</dbReference>
<dbReference type="EMBL" id="JACBZN010000001">
    <property type="protein sequence ID" value="NYI38979.1"/>
    <property type="molecule type" value="Genomic_DNA"/>
</dbReference>
<feature type="transmembrane region" description="Helical" evidence="5">
    <location>
        <begin position="85"/>
        <end position="104"/>
    </location>
</feature>
<evidence type="ECO:0000313" key="7">
    <source>
        <dbReference type="EMBL" id="MBD1271832.1"/>
    </source>
</evidence>
<feature type="transmembrane region" description="Helical" evidence="5">
    <location>
        <begin position="197"/>
        <end position="214"/>
    </location>
</feature>
<keyword evidence="3 5" id="KW-1133">Transmembrane helix</keyword>
<dbReference type="InterPro" id="IPR052185">
    <property type="entry name" value="IPC_Synthase-Related"/>
</dbReference>
<evidence type="ECO:0000256" key="1">
    <source>
        <dbReference type="ARBA" id="ARBA00004141"/>
    </source>
</evidence>
<dbReference type="InterPro" id="IPR026841">
    <property type="entry name" value="Aur1/Ipt1"/>
</dbReference>
<dbReference type="Pfam" id="PF14378">
    <property type="entry name" value="PAP2_3"/>
    <property type="match status" value="1"/>
</dbReference>
<organism evidence="7 10">
    <name type="scientific">Aeromicrobium tamlense</name>
    <dbReference type="NCBI Taxonomy" id="375541"/>
    <lineage>
        <taxon>Bacteria</taxon>
        <taxon>Bacillati</taxon>
        <taxon>Actinomycetota</taxon>
        <taxon>Actinomycetes</taxon>
        <taxon>Propionibacteriales</taxon>
        <taxon>Nocardioidaceae</taxon>
        <taxon>Aeromicrobium</taxon>
    </lineage>
</organism>
<accession>A0A8I0FWD2</accession>
<evidence type="ECO:0000313" key="10">
    <source>
        <dbReference type="Proteomes" id="UP000659061"/>
    </source>
</evidence>
<evidence type="ECO:0000313" key="8">
    <source>
        <dbReference type="EMBL" id="NYI38979.1"/>
    </source>
</evidence>
<dbReference type="PANTHER" id="PTHR31310:SF7">
    <property type="entry name" value="PA-PHOSPHATASE RELATED-FAMILY PROTEIN DDB_G0268928"/>
    <property type="match status" value="1"/>
</dbReference>
<comment type="caution">
    <text evidence="7">The sequence shown here is derived from an EMBL/GenBank/DDBJ whole genome shotgun (WGS) entry which is preliminary data.</text>
</comment>
<evidence type="ECO:0000256" key="2">
    <source>
        <dbReference type="ARBA" id="ARBA00022692"/>
    </source>
</evidence>
<evidence type="ECO:0000256" key="5">
    <source>
        <dbReference type="SAM" id="Phobius"/>
    </source>
</evidence>
<evidence type="ECO:0000313" key="9">
    <source>
        <dbReference type="Proteomes" id="UP000587211"/>
    </source>
</evidence>
<feature type="transmembrane region" description="Helical" evidence="5">
    <location>
        <begin position="220"/>
        <end position="239"/>
    </location>
</feature>
<dbReference type="RefSeq" id="WP_179426176.1">
    <property type="nucleotide sequence ID" value="NZ_BAAAMP010000002.1"/>
</dbReference>
<evidence type="ECO:0000256" key="3">
    <source>
        <dbReference type="ARBA" id="ARBA00022989"/>
    </source>
</evidence>
<dbReference type="Proteomes" id="UP000587211">
    <property type="component" value="Unassembled WGS sequence"/>
</dbReference>
<feature type="transmembrane region" description="Helical" evidence="5">
    <location>
        <begin position="168"/>
        <end position="190"/>
    </location>
</feature>
<sequence>MALPRRSEVVVRLRDGILPAVFELTLLALVYVLYRVGRLVTIDAEQTAHANAAAVRGLERALRLSHEAFIQDLVPSVDLLQAANVYYVGVHFPATVAFLVWGFVRRPRAEYRWARNLIIIQTTCAVMLHMAFPLAPPRMFPQWGFVDSMTEYGPSAYDGASGAVANQYAAMPSLHVGWAVLIAVVVVRTANGLVRQLAVWHAAITIVVVTVTANHWFMDGIVACAILVVAMRLFPAPGVSRIPQLQRLT</sequence>
<keyword evidence="2 5" id="KW-0812">Transmembrane</keyword>
<name>A0A8I0FWD2_9ACTN</name>
<dbReference type="Proteomes" id="UP000659061">
    <property type="component" value="Unassembled WGS sequence"/>
</dbReference>
<keyword evidence="9" id="KW-1185">Reference proteome</keyword>
<feature type="transmembrane region" description="Helical" evidence="5">
    <location>
        <begin position="116"/>
        <end position="135"/>
    </location>
</feature>
<gene>
    <name evidence="8" type="ORF">BJ975_002354</name>
    <name evidence="7" type="ORF">IDH50_16420</name>
</gene>
<evidence type="ECO:0000256" key="4">
    <source>
        <dbReference type="ARBA" id="ARBA00023136"/>
    </source>
</evidence>
<feature type="transmembrane region" description="Helical" evidence="5">
    <location>
        <begin position="16"/>
        <end position="34"/>
    </location>
</feature>
<protein>
    <submittedName>
        <fullName evidence="7">Inositol phosphorylceramide synthase</fullName>
    </submittedName>
</protein>
<comment type="subcellular location">
    <subcellularLocation>
        <location evidence="1">Membrane</location>
        <topology evidence="1">Multi-pass membrane protein</topology>
    </subcellularLocation>
</comment>
<proteinExistence type="predicted"/>
<dbReference type="EMBL" id="JACWMT010000004">
    <property type="protein sequence ID" value="MBD1271832.1"/>
    <property type="molecule type" value="Genomic_DNA"/>
</dbReference>